<comment type="caution">
    <text evidence="1">The sequence shown here is derived from an EMBL/GenBank/DDBJ whole genome shotgun (WGS) entry which is preliminary data.</text>
</comment>
<gene>
    <name evidence="1" type="ORF">SPELUC_LOCUS14703</name>
</gene>
<feature type="non-terminal residue" evidence="1">
    <location>
        <position position="1"/>
    </location>
</feature>
<proteinExistence type="predicted"/>
<reference evidence="1" key="1">
    <citation type="submission" date="2021-06" db="EMBL/GenBank/DDBJ databases">
        <authorList>
            <person name="Kallberg Y."/>
            <person name="Tangrot J."/>
            <person name="Rosling A."/>
        </authorList>
    </citation>
    <scope>NUCLEOTIDE SEQUENCE</scope>
    <source>
        <strain evidence="1">28 12/20/2015</strain>
    </source>
</reference>
<sequence length="285" mass="31626">PGVEGHSGAKPVKKENPPLNSLFVVARSKITNGNQTSQDRQKRKNNLPDLEDQEDNDENEEEDNGKDYDYELFRQKGYFDRDIKELKSWGFESGEVPDLLAEKRRGVVNTLSVDTEEKGFCSELVILLRESPHTMTIDNLDDILKINQSQGFADAATISGTSAGSGVYLALLNARFPNCALSKKLAITGVLDTEKKSTSNKVLATPPILTPSGFSALKIAFKNDEIKMFTFVWSVAKRDLEIKNNESSQFCSEKCVNDYYPKTYEEGKIRSIGGLTGKVSAAVER</sequence>
<evidence type="ECO:0000313" key="2">
    <source>
        <dbReference type="Proteomes" id="UP000789366"/>
    </source>
</evidence>
<dbReference type="EMBL" id="CAJVPW010044643">
    <property type="protein sequence ID" value="CAG8754398.1"/>
    <property type="molecule type" value="Genomic_DNA"/>
</dbReference>
<feature type="non-terminal residue" evidence="1">
    <location>
        <position position="285"/>
    </location>
</feature>
<organism evidence="1 2">
    <name type="scientific">Cetraspora pellucida</name>
    <dbReference type="NCBI Taxonomy" id="1433469"/>
    <lineage>
        <taxon>Eukaryota</taxon>
        <taxon>Fungi</taxon>
        <taxon>Fungi incertae sedis</taxon>
        <taxon>Mucoromycota</taxon>
        <taxon>Glomeromycotina</taxon>
        <taxon>Glomeromycetes</taxon>
        <taxon>Diversisporales</taxon>
        <taxon>Gigasporaceae</taxon>
        <taxon>Cetraspora</taxon>
    </lineage>
</organism>
<protein>
    <submittedName>
        <fullName evidence="1">2945_t:CDS:1</fullName>
    </submittedName>
</protein>
<dbReference type="Proteomes" id="UP000789366">
    <property type="component" value="Unassembled WGS sequence"/>
</dbReference>
<name>A0ACA9QMQ2_9GLOM</name>
<keyword evidence="2" id="KW-1185">Reference proteome</keyword>
<evidence type="ECO:0000313" key="1">
    <source>
        <dbReference type="EMBL" id="CAG8754398.1"/>
    </source>
</evidence>
<accession>A0ACA9QMQ2</accession>